<keyword evidence="2" id="KW-0611">Plant defense</keyword>
<dbReference type="FunFam" id="3.30.730.10:FF:000001">
    <property type="entry name" value="Ethylene-responsive transcription factor 2"/>
    <property type="match status" value="1"/>
</dbReference>
<dbReference type="Proteomes" id="UP001291623">
    <property type="component" value="Unassembled WGS sequence"/>
</dbReference>
<dbReference type="Pfam" id="PF00847">
    <property type="entry name" value="AP2"/>
    <property type="match status" value="1"/>
</dbReference>
<keyword evidence="5" id="KW-0010">Activator</keyword>
<dbReference type="SMART" id="SM00380">
    <property type="entry name" value="AP2"/>
    <property type="match status" value="1"/>
</dbReference>
<dbReference type="CDD" id="cd00018">
    <property type="entry name" value="AP2"/>
    <property type="match status" value="1"/>
</dbReference>
<feature type="domain" description="AP2/ERF" evidence="9">
    <location>
        <begin position="98"/>
        <end position="156"/>
    </location>
</feature>
<dbReference type="PANTHER" id="PTHR31190">
    <property type="entry name" value="DNA-BINDING DOMAIN"/>
    <property type="match status" value="1"/>
</dbReference>
<dbReference type="GO" id="GO:0009873">
    <property type="term" value="P:ethylene-activated signaling pathway"/>
    <property type="evidence" value="ECO:0007669"/>
    <property type="project" value="InterPro"/>
</dbReference>
<evidence type="ECO:0000313" key="10">
    <source>
        <dbReference type="EMBL" id="KAK4364886.1"/>
    </source>
</evidence>
<evidence type="ECO:0000256" key="5">
    <source>
        <dbReference type="ARBA" id="ARBA00023159"/>
    </source>
</evidence>
<dbReference type="GO" id="GO:0003700">
    <property type="term" value="F:DNA-binding transcription factor activity"/>
    <property type="evidence" value="ECO:0007669"/>
    <property type="project" value="InterPro"/>
</dbReference>
<reference evidence="10" key="1">
    <citation type="submission" date="2023-12" db="EMBL/GenBank/DDBJ databases">
        <title>Genome assembly of Anisodus tanguticus.</title>
        <authorList>
            <person name="Wang Y.-J."/>
        </authorList>
    </citation>
    <scope>NUCLEOTIDE SEQUENCE</scope>
    <source>
        <strain evidence="10">KB-2021</strain>
        <tissue evidence="10">Leaf</tissue>
    </source>
</reference>
<evidence type="ECO:0000256" key="8">
    <source>
        <dbReference type="SAM" id="MobiDB-lite"/>
    </source>
</evidence>
<dbReference type="InterPro" id="IPR001471">
    <property type="entry name" value="AP2/ERF_dom"/>
</dbReference>
<dbReference type="GO" id="GO:0005634">
    <property type="term" value="C:nucleus"/>
    <property type="evidence" value="ECO:0007669"/>
    <property type="project" value="UniProtKB-SubCell"/>
</dbReference>
<name>A0AAE1VIE8_9SOLA</name>
<keyword evidence="4" id="KW-0238">DNA-binding</keyword>
<keyword evidence="11" id="KW-1185">Reference proteome</keyword>
<keyword evidence="7" id="KW-0539">Nucleus</keyword>
<dbReference type="AlphaFoldDB" id="A0AAE1VIE8"/>
<evidence type="ECO:0000256" key="4">
    <source>
        <dbReference type="ARBA" id="ARBA00023125"/>
    </source>
</evidence>
<dbReference type="InterPro" id="IPR036955">
    <property type="entry name" value="AP2/ERF_dom_sf"/>
</dbReference>
<dbReference type="PANTHER" id="PTHR31190:SF72">
    <property type="entry name" value="AP2 DOMAIN CONTAINING PROTEIN, EXPRESSED"/>
    <property type="match status" value="1"/>
</dbReference>
<dbReference type="PRINTS" id="PR00367">
    <property type="entry name" value="ETHRSPELEMNT"/>
</dbReference>
<comment type="subcellular location">
    <subcellularLocation>
        <location evidence="1">Nucleus</location>
    </subcellularLocation>
</comment>
<gene>
    <name evidence="10" type="ORF">RND71_016244</name>
</gene>
<evidence type="ECO:0000259" key="9">
    <source>
        <dbReference type="PROSITE" id="PS51032"/>
    </source>
</evidence>
<feature type="compositionally biased region" description="Polar residues" evidence="8">
    <location>
        <begin position="56"/>
        <end position="70"/>
    </location>
</feature>
<evidence type="ECO:0000256" key="7">
    <source>
        <dbReference type="ARBA" id="ARBA00023242"/>
    </source>
</evidence>
<dbReference type="SUPFAM" id="SSF54171">
    <property type="entry name" value="DNA-binding domain"/>
    <property type="match status" value="1"/>
</dbReference>
<feature type="region of interest" description="Disordered" evidence="8">
    <location>
        <begin position="51"/>
        <end position="81"/>
    </location>
</feature>
<dbReference type="EMBL" id="JAVYJV010000008">
    <property type="protein sequence ID" value="KAK4364886.1"/>
    <property type="molecule type" value="Genomic_DNA"/>
</dbReference>
<proteinExistence type="predicted"/>
<evidence type="ECO:0000256" key="3">
    <source>
        <dbReference type="ARBA" id="ARBA00023015"/>
    </source>
</evidence>
<evidence type="ECO:0000256" key="2">
    <source>
        <dbReference type="ARBA" id="ARBA00022821"/>
    </source>
</evidence>
<accession>A0AAE1VIE8</accession>
<dbReference type="GO" id="GO:0003677">
    <property type="term" value="F:DNA binding"/>
    <property type="evidence" value="ECO:0007669"/>
    <property type="project" value="UniProtKB-KW"/>
</dbReference>
<dbReference type="InterPro" id="IPR016177">
    <property type="entry name" value="DNA-bd_dom_sf"/>
</dbReference>
<evidence type="ECO:0000256" key="6">
    <source>
        <dbReference type="ARBA" id="ARBA00023163"/>
    </source>
</evidence>
<dbReference type="InterPro" id="IPR044808">
    <property type="entry name" value="ERF_plant"/>
</dbReference>
<protein>
    <recommendedName>
        <fullName evidence="9">AP2/ERF domain-containing protein</fullName>
    </recommendedName>
</protein>
<comment type="caution">
    <text evidence="10">The sequence shown here is derived from an EMBL/GenBank/DDBJ whole genome shotgun (WGS) entry which is preliminary data.</text>
</comment>
<dbReference type="GO" id="GO:0006952">
    <property type="term" value="P:defense response"/>
    <property type="evidence" value="ECO:0007669"/>
    <property type="project" value="UniProtKB-KW"/>
</dbReference>
<keyword evidence="6" id="KW-0804">Transcription</keyword>
<dbReference type="Gene3D" id="3.30.730.10">
    <property type="entry name" value="AP2/ERF domain"/>
    <property type="match status" value="1"/>
</dbReference>
<evidence type="ECO:0000256" key="1">
    <source>
        <dbReference type="ARBA" id="ARBA00004123"/>
    </source>
</evidence>
<evidence type="ECO:0000313" key="11">
    <source>
        <dbReference type="Proteomes" id="UP001291623"/>
    </source>
</evidence>
<sequence length="229" mass="26410">MKSSETSLRKGGVSNYVNDPDVHKELAELKLSLVVVEDQFRIWEFDSELNDHNHQIPRSSPSSETVNSSKESNDEEVTSYSIKRKDAEYKEEKDEEKHYIGVRKRPWKKYAAEIRDSTRSGVRVWLGTFDTAEEAALAYDQAAFSIRGPLALLNFPMEKVQESLENINFFSQDGLSLADALKETHKMRMKNVKRRRNRKKKAVLVFEDLGDDLLEELLINSFENNASTY</sequence>
<keyword evidence="3" id="KW-0805">Transcription regulation</keyword>
<dbReference type="PROSITE" id="PS51032">
    <property type="entry name" value="AP2_ERF"/>
    <property type="match status" value="1"/>
</dbReference>
<organism evidence="10 11">
    <name type="scientific">Anisodus tanguticus</name>
    <dbReference type="NCBI Taxonomy" id="243964"/>
    <lineage>
        <taxon>Eukaryota</taxon>
        <taxon>Viridiplantae</taxon>
        <taxon>Streptophyta</taxon>
        <taxon>Embryophyta</taxon>
        <taxon>Tracheophyta</taxon>
        <taxon>Spermatophyta</taxon>
        <taxon>Magnoliopsida</taxon>
        <taxon>eudicotyledons</taxon>
        <taxon>Gunneridae</taxon>
        <taxon>Pentapetalae</taxon>
        <taxon>asterids</taxon>
        <taxon>lamiids</taxon>
        <taxon>Solanales</taxon>
        <taxon>Solanaceae</taxon>
        <taxon>Solanoideae</taxon>
        <taxon>Hyoscyameae</taxon>
        <taxon>Anisodus</taxon>
    </lineage>
</organism>